<dbReference type="SUPFAM" id="SSF53448">
    <property type="entry name" value="Nucleotide-diphospho-sugar transferases"/>
    <property type="match status" value="1"/>
</dbReference>
<name>A0A916R8D3_9HYPH</name>
<evidence type="ECO:0000256" key="1">
    <source>
        <dbReference type="ARBA" id="ARBA00022679"/>
    </source>
</evidence>
<organism evidence="4 5">
    <name type="scientific">Pelagibacterium lentulum</name>
    <dbReference type="NCBI Taxonomy" id="2029865"/>
    <lineage>
        <taxon>Bacteria</taxon>
        <taxon>Pseudomonadati</taxon>
        <taxon>Pseudomonadota</taxon>
        <taxon>Alphaproteobacteria</taxon>
        <taxon>Hyphomicrobiales</taxon>
        <taxon>Devosiaceae</taxon>
        <taxon>Pelagibacterium</taxon>
    </lineage>
</organism>
<dbReference type="CDD" id="cd06422">
    <property type="entry name" value="NTP_transferase_like_1"/>
    <property type="match status" value="1"/>
</dbReference>
<dbReference type="EMBL" id="BMKB01000001">
    <property type="protein sequence ID" value="GGA42180.1"/>
    <property type="molecule type" value="Genomic_DNA"/>
</dbReference>
<feature type="domain" description="Nucleotidyl transferase" evidence="3">
    <location>
        <begin position="21"/>
        <end position="158"/>
    </location>
</feature>
<dbReference type="InterPro" id="IPR005835">
    <property type="entry name" value="NTP_transferase_dom"/>
</dbReference>
<proteinExistence type="predicted"/>
<sequence length="252" mass="26963">MDAFPVSPAATQADVVLPDVMLLAAGLGTRMRPLTFDRPKALIEVAGKPLIDHVIDCALAEGARKFVVNIHHKPDLMAAHIARLANALPDLTFETSYEKDRLLDTGGGLKHALPLLGSDPVLVMNTDSFWLPGSDNPIARLVAEYAKDEADCVLLCVEPDKATGFNKSADFLIDGEGNLGQTVGRPVVYAGTAVFSRELASLGPDVPFSLARSFGVARDRGRIKGIMIQTPWYHVGDPAAIVRTEQAIGTLV</sequence>
<keyword evidence="1" id="KW-0808">Transferase</keyword>
<dbReference type="Gene3D" id="3.90.550.10">
    <property type="entry name" value="Spore Coat Polysaccharide Biosynthesis Protein SpsA, Chain A"/>
    <property type="match status" value="1"/>
</dbReference>
<dbReference type="OrthoDB" id="9788272at2"/>
<evidence type="ECO:0000313" key="5">
    <source>
        <dbReference type="Proteomes" id="UP000596977"/>
    </source>
</evidence>
<evidence type="ECO:0000313" key="4">
    <source>
        <dbReference type="EMBL" id="GGA42180.1"/>
    </source>
</evidence>
<evidence type="ECO:0000259" key="3">
    <source>
        <dbReference type="Pfam" id="PF00483"/>
    </source>
</evidence>
<dbReference type="GO" id="GO:0016779">
    <property type="term" value="F:nucleotidyltransferase activity"/>
    <property type="evidence" value="ECO:0007669"/>
    <property type="project" value="UniProtKB-KW"/>
</dbReference>
<dbReference type="PANTHER" id="PTHR43584">
    <property type="entry name" value="NUCLEOTIDYL TRANSFERASE"/>
    <property type="match status" value="1"/>
</dbReference>
<dbReference type="InterPro" id="IPR029044">
    <property type="entry name" value="Nucleotide-diphossugar_trans"/>
</dbReference>
<dbReference type="Proteomes" id="UP000596977">
    <property type="component" value="Unassembled WGS sequence"/>
</dbReference>
<dbReference type="InterPro" id="IPR050065">
    <property type="entry name" value="GlmU-like"/>
</dbReference>
<reference evidence="4 5" key="1">
    <citation type="journal article" date="2014" name="Int. J. Syst. Evol. Microbiol.">
        <title>Complete genome sequence of Corynebacterium casei LMG S-19264T (=DSM 44701T), isolated from a smear-ripened cheese.</title>
        <authorList>
            <consortium name="US DOE Joint Genome Institute (JGI-PGF)"/>
            <person name="Walter F."/>
            <person name="Albersmeier A."/>
            <person name="Kalinowski J."/>
            <person name="Ruckert C."/>
        </authorList>
    </citation>
    <scope>NUCLEOTIDE SEQUENCE [LARGE SCALE GENOMIC DNA]</scope>
    <source>
        <strain evidence="4 5">CGMCC 1.15896</strain>
    </source>
</reference>
<accession>A0A916R8D3</accession>
<comment type="caution">
    <text evidence="4">The sequence shown here is derived from an EMBL/GenBank/DDBJ whole genome shotgun (WGS) entry which is preliminary data.</text>
</comment>
<dbReference type="RefSeq" id="WP_127071661.1">
    <property type="nucleotide sequence ID" value="NZ_BMKB01000001.1"/>
</dbReference>
<dbReference type="AlphaFoldDB" id="A0A916R8D3"/>
<dbReference type="Pfam" id="PF00483">
    <property type="entry name" value="NTP_transferase"/>
    <property type="match status" value="1"/>
</dbReference>
<keyword evidence="2 4" id="KW-0548">Nucleotidyltransferase</keyword>
<dbReference type="PANTHER" id="PTHR43584:SF8">
    <property type="entry name" value="N-ACETYLMURAMATE ALPHA-1-PHOSPHATE URIDYLYLTRANSFERASE"/>
    <property type="match status" value="1"/>
</dbReference>
<protein>
    <submittedName>
        <fullName evidence="4">Mannose-1-phosphate guanylyltransferase</fullName>
    </submittedName>
</protein>
<gene>
    <name evidence="4" type="ORF">GCM10011499_09840</name>
</gene>
<keyword evidence="5" id="KW-1185">Reference proteome</keyword>
<evidence type="ECO:0000256" key="2">
    <source>
        <dbReference type="ARBA" id="ARBA00022695"/>
    </source>
</evidence>